<keyword evidence="2" id="KW-1185">Reference proteome</keyword>
<name>A0AAV7JHW6_9METZ</name>
<comment type="caution">
    <text evidence="1">The sequence shown here is derived from an EMBL/GenBank/DDBJ whole genome shotgun (WGS) entry which is preliminary data.</text>
</comment>
<gene>
    <name evidence="1" type="ORF">LOD99_8183</name>
</gene>
<dbReference type="Proteomes" id="UP001165289">
    <property type="component" value="Unassembled WGS sequence"/>
</dbReference>
<reference evidence="1 2" key="1">
    <citation type="journal article" date="2023" name="BMC Biol.">
        <title>The compact genome of the sponge Oopsacas minuta (Hexactinellida) is lacking key metazoan core genes.</title>
        <authorList>
            <person name="Santini S."/>
            <person name="Schenkelaars Q."/>
            <person name="Jourda C."/>
            <person name="Duchesne M."/>
            <person name="Belahbib H."/>
            <person name="Rocher C."/>
            <person name="Selva M."/>
            <person name="Riesgo A."/>
            <person name="Vervoort M."/>
            <person name="Leys S.P."/>
            <person name="Kodjabachian L."/>
            <person name="Le Bivic A."/>
            <person name="Borchiellini C."/>
            <person name="Claverie J.M."/>
            <person name="Renard E."/>
        </authorList>
    </citation>
    <scope>NUCLEOTIDE SEQUENCE [LARGE SCALE GENOMIC DNA]</scope>
    <source>
        <strain evidence="1">SPO-2</strain>
    </source>
</reference>
<accession>A0AAV7JHW6</accession>
<proteinExistence type="predicted"/>
<sequence>MRVDLIKTREKNPGIKMAALEEIFGCGRTQISKLLRNKDSIMSLYLKNVPGSRALTGKMERISKYTEINGLLYEWYTLACSKKIFPGGPQLIEIICERLPCLYGYLDSRGRRTFKLNQGVRKY</sequence>
<dbReference type="EMBL" id="JAKMXF010000331">
    <property type="protein sequence ID" value="KAI6648393.1"/>
    <property type="molecule type" value="Genomic_DNA"/>
</dbReference>
<dbReference type="AlphaFoldDB" id="A0AAV7JHW6"/>
<evidence type="ECO:0000313" key="2">
    <source>
        <dbReference type="Proteomes" id="UP001165289"/>
    </source>
</evidence>
<evidence type="ECO:0000313" key="1">
    <source>
        <dbReference type="EMBL" id="KAI6648393.1"/>
    </source>
</evidence>
<dbReference type="Gene3D" id="1.10.10.60">
    <property type="entry name" value="Homeodomain-like"/>
    <property type="match status" value="1"/>
</dbReference>
<protein>
    <submittedName>
        <fullName evidence="1">Tigger transposable element-derived protein 4-like</fullName>
    </submittedName>
</protein>
<organism evidence="1 2">
    <name type="scientific">Oopsacas minuta</name>
    <dbReference type="NCBI Taxonomy" id="111878"/>
    <lineage>
        <taxon>Eukaryota</taxon>
        <taxon>Metazoa</taxon>
        <taxon>Porifera</taxon>
        <taxon>Hexactinellida</taxon>
        <taxon>Hexasterophora</taxon>
        <taxon>Lyssacinosida</taxon>
        <taxon>Leucopsacidae</taxon>
        <taxon>Oopsacas</taxon>
    </lineage>
</organism>